<dbReference type="HOGENOM" id="CLU_2333932_0_0_1"/>
<proteinExistence type="predicted"/>
<keyword evidence="2" id="KW-1185">Reference proteome</keyword>
<gene>
    <name evidence="1" type="ORF">K443DRAFT_539926</name>
</gene>
<sequence length="98" mass="11549">MEAIVLYLWREARRDSGDTAFRRMEDNKTLGSLRKPPPQIPWHGRCSFYIWSGSCPGSPWFSWRRRMILEQKERLLPECGSVQECHPNYVFQQCGAES</sequence>
<protein>
    <submittedName>
        <fullName evidence="1">Uncharacterized protein</fullName>
    </submittedName>
</protein>
<organism evidence="1 2">
    <name type="scientific">Laccaria amethystina LaAM-08-1</name>
    <dbReference type="NCBI Taxonomy" id="1095629"/>
    <lineage>
        <taxon>Eukaryota</taxon>
        <taxon>Fungi</taxon>
        <taxon>Dikarya</taxon>
        <taxon>Basidiomycota</taxon>
        <taxon>Agaricomycotina</taxon>
        <taxon>Agaricomycetes</taxon>
        <taxon>Agaricomycetidae</taxon>
        <taxon>Agaricales</taxon>
        <taxon>Agaricineae</taxon>
        <taxon>Hydnangiaceae</taxon>
        <taxon>Laccaria</taxon>
    </lineage>
</organism>
<evidence type="ECO:0000313" key="2">
    <source>
        <dbReference type="Proteomes" id="UP000054477"/>
    </source>
</evidence>
<dbReference type="Proteomes" id="UP000054477">
    <property type="component" value="Unassembled WGS sequence"/>
</dbReference>
<reference evidence="1 2" key="1">
    <citation type="submission" date="2014-04" db="EMBL/GenBank/DDBJ databases">
        <authorList>
            <consortium name="DOE Joint Genome Institute"/>
            <person name="Kuo A."/>
            <person name="Kohler A."/>
            <person name="Nagy L.G."/>
            <person name="Floudas D."/>
            <person name="Copeland A."/>
            <person name="Barry K.W."/>
            <person name="Cichocki N."/>
            <person name="Veneault-Fourrey C."/>
            <person name="LaButti K."/>
            <person name="Lindquist E.A."/>
            <person name="Lipzen A."/>
            <person name="Lundell T."/>
            <person name="Morin E."/>
            <person name="Murat C."/>
            <person name="Sun H."/>
            <person name="Tunlid A."/>
            <person name="Henrissat B."/>
            <person name="Grigoriev I.V."/>
            <person name="Hibbett D.S."/>
            <person name="Martin F."/>
            <person name="Nordberg H.P."/>
            <person name="Cantor M.N."/>
            <person name="Hua S.X."/>
        </authorList>
    </citation>
    <scope>NUCLEOTIDE SEQUENCE [LARGE SCALE GENOMIC DNA]</scope>
    <source>
        <strain evidence="1 2">LaAM-08-1</strain>
    </source>
</reference>
<reference evidence="2" key="2">
    <citation type="submission" date="2015-01" db="EMBL/GenBank/DDBJ databases">
        <title>Evolutionary Origins and Diversification of the Mycorrhizal Mutualists.</title>
        <authorList>
            <consortium name="DOE Joint Genome Institute"/>
            <consortium name="Mycorrhizal Genomics Consortium"/>
            <person name="Kohler A."/>
            <person name="Kuo A."/>
            <person name="Nagy L.G."/>
            <person name="Floudas D."/>
            <person name="Copeland A."/>
            <person name="Barry K.W."/>
            <person name="Cichocki N."/>
            <person name="Veneault-Fourrey C."/>
            <person name="LaButti K."/>
            <person name="Lindquist E.A."/>
            <person name="Lipzen A."/>
            <person name="Lundell T."/>
            <person name="Morin E."/>
            <person name="Murat C."/>
            <person name="Riley R."/>
            <person name="Ohm R."/>
            <person name="Sun H."/>
            <person name="Tunlid A."/>
            <person name="Henrissat B."/>
            <person name="Grigoriev I.V."/>
            <person name="Hibbett D.S."/>
            <person name="Martin F."/>
        </authorList>
    </citation>
    <scope>NUCLEOTIDE SEQUENCE [LARGE SCALE GENOMIC DNA]</scope>
    <source>
        <strain evidence="2">LaAM-08-1</strain>
    </source>
</reference>
<accession>A0A0C9XKR5</accession>
<dbReference type="EMBL" id="KN838597">
    <property type="protein sequence ID" value="KIK02099.1"/>
    <property type="molecule type" value="Genomic_DNA"/>
</dbReference>
<evidence type="ECO:0000313" key="1">
    <source>
        <dbReference type="EMBL" id="KIK02099.1"/>
    </source>
</evidence>
<name>A0A0C9XKR5_9AGAR</name>
<dbReference type="AlphaFoldDB" id="A0A0C9XKR5"/>